<dbReference type="InterPro" id="IPR024983">
    <property type="entry name" value="CHAT_dom"/>
</dbReference>
<dbReference type="Proteomes" id="UP000316095">
    <property type="component" value="Unassembled WGS sequence"/>
</dbReference>
<dbReference type="Gene3D" id="1.25.40.10">
    <property type="entry name" value="Tetratricopeptide repeat domain"/>
    <property type="match status" value="3"/>
</dbReference>
<comment type="caution">
    <text evidence="6">The sequence shown here is derived from an EMBL/GenBank/DDBJ whole genome shotgun (WGS) entry which is preliminary data.</text>
</comment>
<dbReference type="OrthoDB" id="220792at2"/>
<dbReference type="Pfam" id="PF12770">
    <property type="entry name" value="CHAT"/>
    <property type="match status" value="1"/>
</dbReference>
<keyword evidence="7" id="KW-1185">Reference proteome</keyword>
<name>A0A5C5XD11_9PLAN</name>
<accession>A0A5C5XD11</accession>
<evidence type="ECO:0000313" key="7">
    <source>
        <dbReference type="Proteomes" id="UP000316095"/>
    </source>
</evidence>
<organism evidence="6 7">
    <name type="scientific">Rubinisphaera italica</name>
    <dbReference type="NCBI Taxonomy" id="2527969"/>
    <lineage>
        <taxon>Bacteria</taxon>
        <taxon>Pseudomonadati</taxon>
        <taxon>Planctomycetota</taxon>
        <taxon>Planctomycetia</taxon>
        <taxon>Planctomycetales</taxon>
        <taxon>Planctomycetaceae</taxon>
        <taxon>Rubinisphaera</taxon>
    </lineage>
</organism>
<evidence type="ECO:0000256" key="4">
    <source>
        <dbReference type="SAM" id="Coils"/>
    </source>
</evidence>
<keyword evidence="2 3" id="KW-0802">TPR repeat</keyword>
<feature type="domain" description="CHAT" evidence="5">
    <location>
        <begin position="747"/>
        <end position="1152"/>
    </location>
</feature>
<protein>
    <submittedName>
        <fullName evidence="6">Photosystem I assembly protein Ycf3</fullName>
    </submittedName>
</protein>
<feature type="repeat" description="TPR" evidence="3">
    <location>
        <begin position="293"/>
        <end position="326"/>
    </location>
</feature>
<feature type="repeat" description="TPR" evidence="3">
    <location>
        <begin position="503"/>
        <end position="536"/>
    </location>
</feature>
<dbReference type="SUPFAM" id="SSF48452">
    <property type="entry name" value="TPR-like"/>
    <property type="match status" value="2"/>
</dbReference>
<feature type="repeat" description="TPR" evidence="3">
    <location>
        <begin position="461"/>
        <end position="494"/>
    </location>
</feature>
<evidence type="ECO:0000256" key="2">
    <source>
        <dbReference type="ARBA" id="ARBA00022803"/>
    </source>
</evidence>
<feature type="coiled-coil region" evidence="4">
    <location>
        <begin position="605"/>
        <end position="659"/>
    </location>
</feature>
<proteinExistence type="predicted"/>
<dbReference type="AlphaFoldDB" id="A0A5C5XD11"/>
<dbReference type="EMBL" id="SJPG01000001">
    <property type="protein sequence ID" value="TWT60880.1"/>
    <property type="molecule type" value="Genomic_DNA"/>
</dbReference>
<dbReference type="InterPro" id="IPR019734">
    <property type="entry name" value="TPR_rpt"/>
</dbReference>
<evidence type="ECO:0000256" key="1">
    <source>
        <dbReference type="ARBA" id="ARBA00022737"/>
    </source>
</evidence>
<dbReference type="PROSITE" id="PS50005">
    <property type="entry name" value="TPR"/>
    <property type="match status" value="3"/>
</dbReference>
<dbReference type="PANTHER" id="PTHR45641:SF19">
    <property type="entry name" value="NEPHROCYSTIN-3"/>
    <property type="match status" value="1"/>
</dbReference>
<evidence type="ECO:0000259" key="5">
    <source>
        <dbReference type="Pfam" id="PF12770"/>
    </source>
</evidence>
<evidence type="ECO:0000256" key="3">
    <source>
        <dbReference type="PROSITE-ProRule" id="PRU00339"/>
    </source>
</evidence>
<keyword evidence="1" id="KW-0677">Repeat</keyword>
<dbReference type="Pfam" id="PF13424">
    <property type="entry name" value="TPR_12"/>
    <property type="match status" value="3"/>
</dbReference>
<keyword evidence="4" id="KW-0175">Coiled coil</keyword>
<gene>
    <name evidence="6" type="ORF">Pan54_16110</name>
</gene>
<reference evidence="6 7" key="1">
    <citation type="submission" date="2019-02" db="EMBL/GenBank/DDBJ databases">
        <title>Deep-cultivation of Planctomycetes and their phenomic and genomic characterization uncovers novel biology.</title>
        <authorList>
            <person name="Wiegand S."/>
            <person name="Jogler M."/>
            <person name="Boedeker C."/>
            <person name="Pinto D."/>
            <person name="Vollmers J."/>
            <person name="Rivas-Marin E."/>
            <person name="Kohn T."/>
            <person name="Peeters S.H."/>
            <person name="Heuer A."/>
            <person name="Rast P."/>
            <person name="Oberbeckmann S."/>
            <person name="Bunk B."/>
            <person name="Jeske O."/>
            <person name="Meyerdierks A."/>
            <person name="Storesund J.E."/>
            <person name="Kallscheuer N."/>
            <person name="Luecker S."/>
            <person name="Lage O.M."/>
            <person name="Pohl T."/>
            <person name="Merkel B.J."/>
            <person name="Hornburger P."/>
            <person name="Mueller R.-W."/>
            <person name="Bruemmer F."/>
            <person name="Labrenz M."/>
            <person name="Spormann A.M."/>
            <person name="Op Den Camp H."/>
            <person name="Overmann J."/>
            <person name="Amann R."/>
            <person name="Jetten M.S.M."/>
            <person name="Mascher T."/>
            <person name="Medema M.H."/>
            <person name="Devos D.P."/>
            <person name="Kaster A.-K."/>
            <person name="Ovreas L."/>
            <person name="Rohde M."/>
            <person name="Galperin M.Y."/>
            <person name="Jogler C."/>
        </authorList>
    </citation>
    <scope>NUCLEOTIDE SEQUENCE [LARGE SCALE GENOMIC DNA]</scope>
    <source>
        <strain evidence="6 7">Pan54</strain>
    </source>
</reference>
<evidence type="ECO:0000313" key="6">
    <source>
        <dbReference type="EMBL" id="TWT60880.1"/>
    </source>
</evidence>
<dbReference type="PANTHER" id="PTHR45641">
    <property type="entry name" value="TETRATRICOPEPTIDE REPEAT PROTEIN (AFU_ORTHOLOGUE AFUA_6G03870)"/>
    <property type="match status" value="1"/>
</dbReference>
<sequence>MSNFLLRRIIESYISDGIQTILNSGNKSNLSFFNIRISKADSRDNDLSAYVRFNDEIFSLGGSPMRRLILYFSVCVLLLCGFQSPSVVNEGPPQPVPSGTDQVRQDLTGNAVTSAEGTAEKSDESLSPSKQVLLQKLATLNTEFNTQIQTNQTRESVLNALQIRERILAIQAKLHGITSPEVIENLKWLANVTFRFRDLDRAEQYQQRLLDIITQKYGKEDYRAIDIKWELSTTSFLRGKTPEQVQQFHKGREQSEMGAQAYSIGDYGLAVEFFENATQLFLITVGNEHPQYASALNNMALSYHWMGEYAKAEPHFKQVLAIRKKALGERHPDYANSLNNLALLYEAMGEYARAEPLMLQDLAISKIILGEQHPNYAISLNNLALLYQSMEEYSKAKPLFLQAIAINKALLGEQHPDYATSLNNLALLYQSIGDHSQAEPLLQQALAIRKSVLGELHPDYATSLNNLALLYEAMGEYARAEPLFQQDLAISKTTLGEQHPDYAISLCNLAMLYEAMRKYNQAEPLYRQALKIQTANLQQLSVSQGEARALTYQNTLNDFQPLLACSRHIEAPEPAILYEAITESQGVISQVLIDRHELVLDNPAALEKQQELRQLQRELATLVLEVPQPEQIEARQQRLGQLNQQKEDLEQELARLSEPFRRELVVQKTGPANLQQELNEQQALVHLILGGDYNEDTKESIPLVDAFIVRRGSLDWIQIPHQDSVLELASTWRSALINGNSDTAYQLGAKLRKQLWQPIEAKLKGVKTIYFVLDGELSFLPFSALPGREPGTILLEDYQLATVSHPRELYRQLTEESGNPQSPSFLAMGAVDYDSKPQSATRELVAGTSSQRAPVVNRGVTLFWNKLPGTGQEVERLTELWTEDEREQILIGAQASESQLQQLLPGKDYIHLATHGFFADEKFRSFQGHNQEQDQLFALRQFSEDNELTRRGPTVTERNPLLLTGIVCAGANRPAATDEFGLPSGNDGIMTAQEIVSLDLRGTELVVLSACETGLGKVGGGEGVYGLQRAFQLAGARNVLGSLWSVDDAATAALMKLFYTKLWNEKLPPVEAIRQAQLEIYRNPELIEKLTGQRASLFDTEENLTETDEELTQLNPQEKLLRGDLKLNGNVPKQTLQRRTPARLWAAWTLQGSGM</sequence>
<dbReference type="SMART" id="SM00028">
    <property type="entry name" value="TPR"/>
    <property type="match status" value="7"/>
</dbReference>
<dbReference type="InterPro" id="IPR011990">
    <property type="entry name" value="TPR-like_helical_dom_sf"/>
</dbReference>
<dbReference type="PRINTS" id="PR00381">
    <property type="entry name" value="KINESINLIGHT"/>
</dbReference>